<reference evidence="2" key="2">
    <citation type="journal article" date="2021" name="PeerJ">
        <title>Extensive microbial diversity within the chicken gut microbiome revealed by metagenomics and culture.</title>
        <authorList>
            <person name="Gilroy R."/>
            <person name="Ravi A."/>
            <person name="Getino M."/>
            <person name="Pursley I."/>
            <person name="Horton D.L."/>
            <person name="Alikhan N.F."/>
            <person name="Baker D."/>
            <person name="Gharbi K."/>
            <person name="Hall N."/>
            <person name="Watson M."/>
            <person name="Adriaenssens E.M."/>
            <person name="Foster-Nyarko E."/>
            <person name="Jarju S."/>
            <person name="Secka A."/>
            <person name="Antonio M."/>
            <person name="Oren A."/>
            <person name="Chaudhuri R.R."/>
            <person name="La Ragione R."/>
            <person name="Hildebrand F."/>
            <person name="Pallen M.J."/>
        </authorList>
    </citation>
    <scope>NUCLEOTIDE SEQUENCE</scope>
    <source>
        <strain evidence="2">10532</strain>
    </source>
</reference>
<dbReference type="GO" id="GO:0009306">
    <property type="term" value="P:protein secretion"/>
    <property type="evidence" value="ECO:0007669"/>
    <property type="project" value="InterPro"/>
</dbReference>
<reference evidence="2" key="1">
    <citation type="submission" date="2020-10" db="EMBL/GenBank/DDBJ databases">
        <authorList>
            <person name="Gilroy R."/>
        </authorList>
    </citation>
    <scope>NUCLEOTIDE SEQUENCE</scope>
    <source>
        <strain evidence="2">10532</strain>
    </source>
</reference>
<dbReference type="Pfam" id="PF01312">
    <property type="entry name" value="Bac_export_2"/>
    <property type="match status" value="1"/>
</dbReference>
<dbReference type="InterPro" id="IPR006135">
    <property type="entry name" value="T3SS_substrate_exporter"/>
</dbReference>
<dbReference type="SUPFAM" id="SSF160544">
    <property type="entry name" value="EscU C-terminal domain-like"/>
    <property type="match status" value="1"/>
</dbReference>
<dbReference type="AlphaFoldDB" id="A0A9D9HP34"/>
<dbReference type="InterPro" id="IPR029025">
    <property type="entry name" value="T3SS_substrate_exporter_C"/>
</dbReference>
<accession>A0A9D9HP34</accession>
<dbReference type="GO" id="GO:0005886">
    <property type="term" value="C:plasma membrane"/>
    <property type="evidence" value="ECO:0007669"/>
    <property type="project" value="TreeGrafter"/>
</dbReference>
<gene>
    <name evidence="2" type="ORF">IAA81_04315</name>
</gene>
<organism evidence="2 3">
    <name type="scientific">Candidatus Gallitreponema excrementavium</name>
    <dbReference type="NCBI Taxonomy" id="2840840"/>
    <lineage>
        <taxon>Bacteria</taxon>
        <taxon>Pseudomonadati</taxon>
        <taxon>Spirochaetota</taxon>
        <taxon>Spirochaetia</taxon>
        <taxon>Spirochaetales</taxon>
        <taxon>Candidatus Gallitreponema</taxon>
    </lineage>
</organism>
<protein>
    <submittedName>
        <fullName evidence="2">EscU/YscU/HrcU family type III secretion system export apparatus switch protein</fullName>
    </submittedName>
</protein>
<dbReference type="PANTHER" id="PTHR30531:SF12">
    <property type="entry name" value="FLAGELLAR BIOSYNTHETIC PROTEIN FLHB"/>
    <property type="match status" value="1"/>
</dbReference>
<name>A0A9D9HP34_9SPIR</name>
<comment type="caution">
    <text evidence="2">The sequence shown here is derived from an EMBL/GenBank/DDBJ whole genome shotgun (WGS) entry which is preliminary data.</text>
</comment>
<evidence type="ECO:0000313" key="3">
    <source>
        <dbReference type="Proteomes" id="UP000823638"/>
    </source>
</evidence>
<dbReference type="EMBL" id="JADIMM010000062">
    <property type="protein sequence ID" value="MBO8457436.1"/>
    <property type="molecule type" value="Genomic_DNA"/>
</dbReference>
<proteinExistence type="inferred from homology"/>
<dbReference type="Proteomes" id="UP000823638">
    <property type="component" value="Unassembled WGS sequence"/>
</dbReference>
<sequence>MIGKTGKNISEETKLAVALQYPEGVSAPFISASGKGDLAEKIISIAKENNVPIKEDKNLVEVLSAVKPGEFIPLETYEAVASVFVFLKTFARKYYE</sequence>
<evidence type="ECO:0000313" key="2">
    <source>
        <dbReference type="EMBL" id="MBO8457436.1"/>
    </source>
</evidence>
<dbReference type="Gene3D" id="3.40.1690.10">
    <property type="entry name" value="secretion proteins EscU"/>
    <property type="match status" value="1"/>
</dbReference>
<comment type="similarity">
    <text evidence="1">Belongs to the type III secretion exporter family.</text>
</comment>
<evidence type="ECO:0000256" key="1">
    <source>
        <dbReference type="ARBA" id="ARBA00010690"/>
    </source>
</evidence>
<dbReference type="PANTHER" id="PTHR30531">
    <property type="entry name" value="FLAGELLAR BIOSYNTHETIC PROTEIN FLHB"/>
    <property type="match status" value="1"/>
</dbReference>